<gene>
    <name evidence="2" type="ORF">PBAH0796_LOCUS13872</name>
</gene>
<proteinExistence type="predicted"/>
<dbReference type="SUPFAM" id="SSF49785">
    <property type="entry name" value="Galactose-binding domain-like"/>
    <property type="match status" value="1"/>
</dbReference>
<dbReference type="EMBL" id="HBEG01022885">
    <property type="protein sequence ID" value="CAD8358567.1"/>
    <property type="molecule type" value="Transcribed_RNA"/>
</dbReference>
<name>A0A7S0ABQ2_9DINO</name>
<accession>A0A7S0ABQ2</accession>
<organism evidence="2">
    <name type="scientific">Pyrodinium bahamense</name>
    <dbReference type="NCBI Taxonomy" id="73915"/>
    <lineage>
        <taxon>Eukaryota</taxon>
        <taxon>Sar</taxon>
        <taxon>Alveolata</taxon>
        <taxon>Dinophyceae</taxon>
        <taxon>Gonyaulacales</taxon>
        <taxon>Pyrocystaceae</taxon>
        <taxon>Pyrodinium</taxon>
    </lineage>
</organism>
<feature type="domain" description="F5/8 type C" evidence="1">
    <location>
        <begin position="35"/>
        <end position="135"/>
    </location>
</feature>
<dbReference type="Gene3D" id="2.60.120.260">
    <property type="entry name" value="Galactose-binding domain-like"/>
    <property type="match status" value="1"/>
</dbReference>
<evidence type="ECO:0000313" key="2">
    <source>
        <dbReference type="EMBL" id="CAD8358567.1"/>
    </source>
</evidence>
<protein>
    <recommendedName>
        <fullName evidence="1">F5/8 type C domain-containing protein</fullName>
    </recommendedName>
</protein>
<dbReference type="InterPro" id="IPR008979">
    <property type="entry name" value="Galactose-bd-like_sf"/>
</dbReference>
<sequence length="154" mass="17224">MHRWQCRMLLVDAPPRRHCGFWPGQEQGLRELPGTGGHSAQSAVDGSRLSYWASAFDPPKDTPVVLELRMEETKPVSVVKIDWEYPAKSFEVQVGTGGKWSTFYTTVNNVLLENNLFGNAKVGDSLRILMKEPHPIWGSVDGHMLYGIRGVTIS</sequence>
<dbReference type="AlphaFoldDB" id="A0A7S0ABQ2"/>
<evidence type="ECO:0000259" key="1">
    <source>
        <dbReference type="Pfam" id="PF00754"/>
    </source>
</evidence>
<reference evidence="2" key="1">
    <citation type="submission" date="2021-01" db="EMBL/GenBank/DDBJ databases">
        <authorList>
            <person name="Corre E."/>
            <person name="Pelletier E."/>
            <person name="Niang G."/>
            <person name="Scheremetjew M."/>
            <person name="Finn R."/>
            <person name="Kale V."/>
            <person name="Holt S."/>
            <person name="Cochrane G."/>
            <person name="Meng A."/>
            <person name="Brown T."/>
            <person name="Cohen L."/>
        </authorList>
    </citation>
    <scope>NUCLEOTIDE SEQUENCE</scope>
    <source>
        <strain evidence="2">Pbaha01</strain>
    </source>
</reference>
<dbReference type="InterPro" id="IPR000421">
    <property type="entry name" value="FA58C"/>
</dbReference>
<dbReference type="Pfam" id="PF00754">
    <property type="entry name" value="F5_F8_type_C"/>
    <property type="match status" value="1"/>
</dbReference>